<dbReference type="InterPro" id="IPR013761">
    <property type="entry name" value="SAM/pointed_sf"/>
</dbReference>
<dbReference type="CDD" id="cd06606">
    <property type="entry name" value="STKc_MAPKKK"/>
    <property type="match status" value="1"/>
</dbReference>
<evidence type="ECO:0008006" key="11">
    <source>
        <dbReference type="Google" id="ProtNLM"/>
    </source>
</evidence>
<evidence type="ECO:0000256" key="1">
    <source>
        <dbReference type="ARBA" id="ARBA00022679"/>
    </source>
</evidence>
<keyword evidence="2 5" id="KW-0547">Nucleotide-binding</keyword>
<dbReference type="InterPro" id="IPR011009">
    <property type="entry name" value="Kinase-like_dom_sf"/>
</dbReference>
<dbReference type="PANTHER" id="PTHR48016">
    <property type="entry name" value="MAP KINASE KINASE KINASE SSK2-RELATED-RELATED"/>
    <property type="match status" value="1"/>
</dbReference>
<feature type="compositionally biased region" description="Basic and acidic residues" evidence="6">
    <location>
        <begin position="502"/>
        <end position="516"/>
    </location>
</feature>
<sequence length="1331" mass="144512">MPTLPSKLSAPPRNATAGTTSPVIPQLAHLRAGEHWLSQAPTGPLPPLPPDTRVESDVKGWDESRVGTWLTSIGFERFASAFADHHITGDVITELNYETLKDVGVVSVGDRARILQAIKKDLRGVRSIGTQVGPSTLQTDTFSNITHPAAPSSPANLVASSTASQRSQAWELQTMHDGTPESPSSPTMPSPTLATPHNHMFRSMDRTTSSPQFTGPETAETLGRPDARGTPRGPVKPAFSVPDLIHDIAGRVPKRKGSLTGAAIAIERIGPSPLLIAPRSTSIKSATLDRSQYSQSQLQSAGSGSFSANGSVSAGGLTERSEQTGRDQSATSTSPNTLFSFRSGLSTLDEDRKSGKDKFQSSHSKEGSSDSAKLKTPMSVEGILAKCVRVNGVDNQSHIIQVADLPDITAIKHRIFNKFGLKDAREREMHGIFAPDFVLEDDEDLYLVDDDELFRLCKSRNPNDAMTKNQLHLCVLTSDGIVHKSSVDKNVTPRPSQARPGEIQRTESQDSLDRTVAKAHRFFGERPPQPAVQSQTGSMRRAPDVMLQARSTSPHSPRSKPPIPDEFSQPQQRSKKLAEFFGERPPDELIVDQLEQFFPGIAKKTSPLPPTPVGNASVQNQNQQPQSPSAQGIPLIVPPRRDASKDTIKRRVHAAMLNKRISKVAHRGSAFYARRGSDVTSMKNSPMGSAIPSVRDGVEPISEVSEPAFKGNQALIAESLKEEDVSGLPTSRQRNLKSLANKRNSTRPLEDWPEALATLSYLSSVAEAPPPDSEESTLSPTPYQQNKPLPSPPAPTPSPMTVNFPQVPTPAPRGVRVSQFFGSNGSPPPPHHPPPQQPLPPQPSSLSTSTTGEPNSPTTPPVTPFKWELGKLIGQGAFGKVFIGLNFDTGELMAVKQVERHILADPTKKSSNDPARKKREDALRREIDFLKDLEHPHIVRCLGSEILETTFNVFLEYISGGSVSSCLNRYGAFEEHIVKCMTAQILCGLEFLHEKSIIHRDIKGANILVDAEGIVKISDFGISKKNEYREAYHRVTRMSMQGSIPWMAPEVARGKGYSAKVDIWSLGCLVLEMLTSQTPWHKARGNVIYLLGTGNAPPLPGTLTPASRSFIEQCFKIDPELRPTATDLLLGDAFTDVEDPLDYNFREWVERATAAKAARERESVMTGYTSSSESLASGFSASYESFAPLSGSNAGLASSPAANSQESLMESIVKTAGPGIATARAGSRMSMIPRAPPSILIHEKEQASLSPAAQQQAQEQQQQQEPSQQQQQQQAPQHSTPPQETEEDDFWNRGADSYVDKYLSTDTLDEPAQLPPGFRSGTPTSKDGVVV</sequence>
<dbReference type="InterPro" id="IPR008271">
    <property type="entry name" value="Ser/Thr_kinase_AS"/>
</dbReference>
<evidence type="ECO:0000259" key="7">
    <source>
        <dbReference type="PROSITE" id="PS50011"/>
    </source>
</evidence>
<feature type="compositionally biased region" description="Basic and acidic residues" evidence="6">
    <location>
        <begin position="349"/>
        <end position="368"/>
    </location>
</feature>
<dbReference type="PROSITE" id="PS00107">
    <property type="entry name" value="PROTEIN_KINASE_ATP"/>
    <property type="match status" value="1"/>
</dbReference>
<reference evidence="9 10" key="1">
    <citation type="journal article" date="2019" name="Sci. Rep.">
        <title>Comparative genomics of chytrid fungi reveal insights into the obligate biotrophic and pathogenic lifestyle of Synchytrium endobioticum.</title>
        <authorList>
            <person name="van de Vossenberg B.T.L.H."/>
            <person name="Warris S."/>
            <person name="Nguyen H.D.T."/>
            <person name="van Gent-Pelzer M.P.E."/>
            <person name="Joly D.L."/>
            <person name="van de Geest H.C."/>
            <person name="Bonants P.J.M."/>
            <person name="Smith D.S."/>
            <person name="Levesque C.A."/>
            <person name="van der Lee T.A.J."/>
        </authorList>
    </citation>
    <scope>NUCLEOTIDE SEQUENCE [LARGE SCALE GENOMIC DNA]</scope>
    <source>
        <strain evidence="9 10">CBS 809.83</strain>
    </source>
</reference>
<evidence type="ECO:0000256" key="5">
    <source>
        <dbReference type="PROSITE-ProRule" id="PRU10141"/>
    </source>
</evidence>
<keyword evidence="10" id="KW-1185">Reference proteome</keyword>
<dbReference type="Pfam" id="PF00069">
    <property type="entry name" value="Pkinase"/>
    <property type="match status" value="1"/>
</dbReference>
<dbReference type="GO" id="GO:0004672">
    <property type="term" value="F:protein kinase activity"/>
    <property type="evidence" value="ECO:0007669"/>
    <property type="project" value="InterPro"/>
</dbReference>
<feature type="region of interest" description="Disordered" evidence="6">
    <location>
        <begin position="1246"/>
        <end position="1331"/>
    </location>
</feature>
<dbReference type="SMART" id="SM00454">
    <property type="entry name" value="SAM"/>
    <property type="match status" value="1"/>
</dbReference>
<feature type="region of interest" description="Disordered" evidence="6">
    <location>
        <begin position="485"/>
        <end position="574"/>
    </location>
</feature>
<dbReference type="Proteomes" id="UP000318582">
    <property type="component" value="Unassembled WGS sequence"/>
</dbReference>
<dbReference type="Pfam" id="PF07647">
    <property type="entry name" value="SAM_2"/>
    <property type="match status" value="1"/>
</dbReference>
<dbReference type="STRING" id="109895.A0A507ED39"/>
<dbReference type="GO" id="GO:0005524">
    <property type="term" value="F:ATP binding"/>
    <property type="evidence" value="ECO:0007669"/>
    <property type="project" value="UniProtKB-UniRule"/>
</dbReference>
<dbReference type="PROSITE" id="PS50011">
    <property type="entry name" value="PROTEIN_KINASE_DOM"/>
    <property type="match status" value="1"/>
</dbReference>
<dbReference type="InterPro" id="IPR017441">
    <property type="entry name" value="Protein_kinase_ATP_BS"/>
</dbReference>
<feature type="compositionally biased region" description="Polar residues" evidence="6">
    <location>
        <begin position="153"/>
        <end position="171"/>
    </location>
</feature>
<dbReference type="EMBL" id="QEAQ01000010">
    <property type="protein sequence ID" value="TPX61078.1"/>
    <property type="molecule type" value="Genomic_DNA"/>
</dbReference>
<feature type="region of interest" description="Disordered" evidence="6">
    <location>
        <begin position="765"/>
        <end position="863"/>
    </location>
</feature>
<organism evidence="9 10">
    <name type="scientific">Powellomyces hirtus</name>
    <dbReference type="NCBI Taxonomy" id="109895"/>
    <lineage>
        <taxon>Eukaryota</taxon>
        <taxon>Fungi</taxon>
        <taxon>Fungi incertae sedis</taxon>
        <taxon>Chytridiomycota</taxon>
        <taxon>Chytridiomycota incertae sedis</taxon>
        <taxon>Chytridiomycetes</taxon>
        <taxon>Spizellomycetales</taxon>
        <taxon>Powellomycetaceae</taxon>
        <taxon>Powellomyces</taxon>
    </lineage>
</organism>
<feature type="compositionally biased region" description="Low complexity" evidence="6">
    <location>
        <begin position="1247"/>
        <end position="1277"/>
    </location>
</feature>
<name>A0A507ED39_9FUNG</name>
<feature type="region of interest" description="Disordered" evidence="6">
    <location>
        <begin position="147"/>
        <end position="239"/>
    </location>
</feature>
<feature type="compositionally biased region" description="Polar residues" evidence="6">
    <location>
        <begin position="326"/>
        <end position="346"/>
    </location>
</feature>
<evidence type="ECO:0000313" key="10">
    <source>
        <dbReference type="Proteomes" id="UP000318582"/>
    </source>
</evidence>
<dbReference type="InterPro" id="IPR050538">
    <property type="entry name" value="MAP_kinase_kinase_kinase"/>
</dbReference>
<feature type="compositionally biased region" description="Low complexity" evidence="6">
    <location>
        <begin position="615"/>
        <end position="631"/>
    </location>
</feature>
<proteinExistence type="predicted"/>
<feature type="compositionally biased region" description="Polar residues" evidence="6">
    <location>
        <begin position="776"/>
        <end position="787"/>
    </location>
</feature>
<feature type="domain" description="Protein kinase" evidence="7">
    <location>
        <begin position="867"/>
        <end position="1135"/>
    </location>
</feature>
<feature type="compositionally biased region" description="Low complexity" evidence="6">
    <location>
        <begin position="294"/>
        <end position="316"/>
    </location>
</feature>
<dbReference type="Gene3D" id="1.10.150.50">
    <property type="entry name" value="Transcription Factor, Ets-1"/>
    <property type="match status" value="1"/>
</dbReference>
<feature type="region of interest" description="Disordered" evidence="6">
    <location>
        <begin position="1"/>
        <end position="22"/>
    </location>
</feature>
<dbReference type="SUPFAM" id="SSF56112">
    <property type="entry name" value="Protein kinase-like (PK-like)"/>
    <property type="match status" value="1"/>
</dbReference>
<feature type="region of interest" description="Disordered" evidence="6">
    <location>
        <begin position="294"/>
        <end position="375"/>
    </location>
</feature>
<feature type="compositionally biased region" description="Pro residues" evidence="6">
    <location>
        <begin position="789"/>
        <end position="798"/>
    </location>
</feature>
<dbReference type="Gene3D" id="1.10.510.10">
    <property type="entry name" value="Transferase(Phosphotransferase) domain 1"/>
    <property type="match status" value="1"/>
</dbReference>
<evidence type="ECO:0000256" key="2">
    <source>
        <dbReference type="ARBA" id="ARBA00022741"/>
    </source>
</evidence>
<feature type="compositionally biased region" description="Polar residues" evidence="6">
    <location>
        <begin position="728"/>
        <end position="747"/>
    </location>
</feature>
<dbReference type="PROSITE" id="PS00108">
    <property type="entry name" value="PROTEIN_KINASE_ST"/>
    <property type="match status" value="1"/>
</dbReference>
<protein>
    <recommendedName>
        <fullName evidence="11">Protein kinase domain-containing protein</fullName>
    </recommendedName>
</protein>
<gene>
    <name evidence="9" type="ORF">PhCBS80983_g01320</name>
</gene>
<comment type="caution">
    <text evidence="9">The sequence shown here is derived from an EMBL/GenBank/DDBJ whole genome shotgun (WGS) entry which is preliminary data.</text>
</comment>
<feature type="domain" description="SAM" evidence="8">
    <location>
        <begin position="61"/>
        <end position="119"/>
    </location>
</feature>
<evidence type="ECO:0000313" key="9">
    <source>
        <dbReference type="EMBL" id="TPX61078.1"/>
    </source>
</evidence>
<dbReference type="PANTHER" id="PTHR48016:SF56">
    <property type="entry name" value="MAPKK KINASE"/>
    <property type="match status" value="1"/>
</dbReference>
<feature type="compositionally biased region" description="Low complexity" evidence="6">
    <location>
        <begin position="180"/>
        <end position="196"/>
    </location>
</feature>
<dbReference type="Gene3D" id="3.10.20.90">
    <property type="entry name" value="Phosphatidylinositol 3-kinase Catalytic Subunit, Chain A, domain 1"/>
    <property type="match status" value="1"/>
</dbReference>
<feature type="binding site" evidence="5">
    <location>
        <position position="896"/>
    </location>
    <ligand>
        <name>ATP</name>
        <dbReference type="ChEBI" id="CHEBI:30616"/>
    </ligand>
</feature>
<evidence type="ECO:0000256" key="3">
    <source>
        <dbReference type="ARBA" id="ARBA00022777"/>
    </source>
</evidence>
<evidence type="ECO:0000256" key="6">
    <source>
        <dbReference type="SAM" id="MobiDB-lite"/>
    </source>
</evidence>
<feature type="compositionally biased region" description="Pro residues" evidence="6">
    <location>
        <begin position="826"/>
        <end position="843"/>
    </location>
</feature>
<keyword evidence="4 5" id="KW-0067">ATP-binding</keyword>
<feature type="compositionally biased region" description="Polar residues" evidence="6">
    <location>
        <begin position="206"/>
        <end position="215"/>
    </location>
</feature>
<feature type="region of interest" description="Disordered" evidence="6">
    <location>
        <begin position="721"/>
        <end position="751"/>
    </location>
</feature>
<dbReference type="InterPro" id="IPR000719">
    <property type="entry name" value="Prot_kinase_dom"/>
</dbReference>
<dbReference type="GO" id="GO:0000165">
    <property type="term" value="P:MAPK cascade"/>
    <property type="evidence" value="ECO:0007669"/>
    <property type="project" value="UniProtKB-ARBA"/>
</dbReference>
<feature type="region of interest" description="Disordered" evidence="6">
    <location>
        <begin position="601"/>
        <end position="644"/>
    </location>
</feature>
<keyword evidence="3" id="KW-0418">Kinase</keyword>
<evidence type="ECO:0000256" key="4">
    <source>
        <dbReference type="ARBA" id="ARBA00022840"/>
    </source>
</evidence>
<accession>A0A507ED39</accession>
<keyword evidence="1" id="KW-0808">Transferase</keyword>
<dbReference type="PROSITE" id="PS50105">
    <property type="entry name" value="SAM_DOMAIN"/>
    <property type="match status" value="1"/>
</dbReference>
<evidence type="ECO:0000259" key="8">
    <source>
        <dbReference type="PROSITE" id="PS50105"/>
    </source>
</evidence>
<dbReference type="InterPro" id="IPR001660">
    <property type="entry name" value="SAM"/>
</dbReference>
<dbReference type="SMART" id="SM00220">
    <property type="entry name" value="S_TKc"/>
    <property type="match status" value="1"/>
</dbReference>
<dbReference type="SUPFAM" id="SSF47769">
    <property type="entry name" value="SAM/Pointed domain"/>
    <property type="match status" value="1"/>
</dbReference>